<feature type="binding site" evidence="4">
    <location>
        <begin position="91"/>
        <end position="96"/>
    </location>
    <ligand>
        <name>acetyl-CoA</name>
        <dbReference type="ChEBI" id="CHEBI:57288"/>
    </ligand>
</feature>
<feature type="active site" description="Proton acceptor; via carboxylate" evidence="4">
    <location>
        <position position="403"/>
    </location>
</feature>
<organism evidence="6 7">
    <name type="scientific">Rugosimonospora africana</name>
    <dbReference type="NCBI Taxonomy" id="556532"/>
    <lineage>
        <taxon>Bacteria</taxon>
        <taxon>Bacillati</taxon>
        <taxon>Actinomycetota</taxon>
        <taxon>Actinomycetes</taxon>
        <taxon>Micromonosporales</taxon>
        <taxon>Micromonosporaceae</taxon>
        <taxon>Rugosimonospora</taxon>
    </lineage>
</organism>
<dbReference type="PANTHER" id="PTHR37817">
    <property type="entry name" value="N-ACETYLTRANSFERASE EIS"/>
    <property type="match status" value="1"/>
</dbReference>
<dbReference type="PANTHER" id="PTHR37817:SF1">
    <property type="entry name" value="N-ACETYLTRANSFERASE EIS"/>
    <property type="match status" value="1"/>
</dbReference>
<evidence type="ECO:0000256" key="4">
    <source>
        <dbReference type="HAMAP-Rule" id="MF_01812"/>
    </source>
</evidence>
<evidence type="ECO:0000256" key="3">
    <source>
        <dbReference type="ARBA" id="ARBA00023315"/>
    </source>
</evidence>
<evidence type="ECO:0000313" key="6">
    <source>
        <dbReference type="EMBL" id="GIH20251.1"/>
    </source>
</evidence>
<name>A0A8J3R133_9ACTN</name>
<dbReference type="Pfam" id="PF13530">
    <property type="entry name" value="SCP2_2"/>
    <property type="match status" value="1"/>
</dbReference>
<sequence>MTSDDYELRAGTPEDFDQINDLLTIAFAEEFDDDAVELERSVFEPERAALVVHGDALVGVSASYTRNLTVPGGTVPSAHVTMVGVEATHRRRGLLTRMMGRLFDDARRLGEPVAHLWASEGKIYQRYGYGLAAPRLTFDADREVQLREVPADPGRLRPMALADAEADLRKVYEQAQPDRPGWSSRDDRWWHRILADPKSWRGGATALRVLVHETAGVIDGYALWRVRGDEPGAVIVREVVATDPVAYRALWHFLLNVDLTRRARFRFAATDEPLIYLVNEPNMLNAKLGEALWVRLVDVPAALAARRYPVPVDVVLRTEDPMLPDNSGSWHLVGGPDRASCTRTDRPADLDCDLGALGAAYLGGASLGTLAASGRVRELTPGTLSGVDAAFRWHRAPAATEIF</sequence>
<dbReference type="Gene3D" id="3.40.630.30">
    <property type="match status" value="2"/>
</dbReference>
<dbReference type="GO" id="GO:0030649">
    <property type="term" value="P:aminoglycoside antibiotic catabolic process"/>
    <property type="evidence" value="ECO:0007669"/>
    <property type="project" value="TreeGrafter"/>
</dbReference>
<dbReference type="InterPro" id="IPR016181">
    <property type="entry name" value="Acyl_CoA_acyltransferase"/>
</dbReference>
<feature type="domain" description="N-acetyltransferase" evidence="5">
    <location>
        <begin position="6"/>
        <end position="148"/>
    </location>
</feature>
<protein>
    <submittedName>
        <fullName evidence="6">UPF0256 protein</fullName>
    </submittedName>
</protein>
<dbReference type="GO" id="GO:0034069">
    <property type="term" value="F:aminoglycoside N-acetyltransferase activity"/>
    <property type="evidence" value="ECO:0007669"/>
    <property type="project" value="TreeGrafter"/>
</dbReference>
<dbReference type="Pfam" id="PF13527">
    <property type="entry name" value="Acetyltransf_9"/>
    <property type="match status" value="1"/>
</dbReference>
<evidence type="ECO:0000256" key="2">
    <source>
        <dbReference type="ARBA" id="ARBA00022679"/>
    </source>
</evidence>
<feature type="binding site" evidence="4">
    <location>
        <begin position="83"/>
        <end position="85"/>
    </location>
    <ligand>
        <name>acetyl-CoA</name>
        <dbReference type="ChEBI" id="CHEBI:57288"/>
    </ligand>
</feature>
<dbReference type="SUPFAM" id="SSF55718">
    <property type="entry name" value="SCP-like"/>
    <property type="match status" value="1"/>
</dbReference>
<dbReference type="HAMAP" id="MF_01812">
    <property type="entry name" value="Eis"/>
    <property type="match status" value="1"/>
</dbReference>
<evidence type="ECO:0000313" key="7">
    <source>
        <dbReference type="Proteomes" id="UP000642748"/>
    </source>
</evidence>
<proteinExistence type="inferred from homology"/>
<evidence type="ECO:0000259" key="5">
    <source>
        <dbReference type="PROSITE" id="PS51186"/>
    </source>
</evidence>
<dbReference type="InterPro" id="IPR036527">
    <property type="entry name" value="SCP2_sterol-bd_dom_sf"/>
</dbReference>
<dbReference type="SUPFAM" id="SSF55729">
    <property type="entry name" value="Acyl-CoA N-acyltransferases (Nat)"/>
    <property type="match status" value="1"/>
</dbReference>
<keyword evidence="2 4" id="KW-0808">Transferase</keyword>
<dbReference type="InterPro" id="IPR051554">
    <property type="entry name" value="Acetyltransferase_Eis"/>
</dbReference>
<comment type="subunit">
    <text evidence="4">Homohexamer; trimer of dimers.</text>
</comment>
<feature type="active site" description="Proton donor" evidence="4">
    <location>
        <position position="124"/>
    </location>
</feature>
<dbReference type="PROSITE" id="PS51186">
    <property type="entry name" value="GNAT"/>
    <property type="match status" value="1"/>
</dbReference>
<accession>A0A8J3R133</accession>
<dbReference type="Pfam" id="PF17668">
    <property type="entry name" value="Acetyltransf_17"/>
    <property type="match status" value="1"/>
</dbReference>
<keyword evidence="7" id="KW-1185">Reference proteome</keyword>
<dbReference type="NCBIfam" id="NF002367">
    <property type="entry name" value="PRK01346.1-4"/>
    <property type="match status" value="1"/>
</dbReference>
<feature type="binding site" evidence="4">
    <location>
        <begin position="119"/>
        <end position="120"/>
    </location>
    <ligand>
        <name>acetyl-CoA</name>
        <dbReference type="ChEBI" id="CHEBI:57288"/>
    </ligand>
</feature>
<comment type="similarity">
    <text evidence="1 4">Belongs to the acetyltransferase Eis family.</text>
</comment>
<reference evidence="6" key="1">
    <citation type="submission" date="2021-01" db="EMBL/GenBank/DDBJ databases">
        <title>Whole genome shotgun sequence of Rugosimonospora africana NBRC 104875.</title>
        <authorList>
            <person name="Komaki H."/>
            <person name="Tamura T."/>
        </authorList>
    </citation>
    <scope>NUCLEOTIDE SEQUENCE</scope>
    <source>
        <strain evidence="6">NBRC 104875</strain>
    </source>
</reference>
<dbReference type="CDD" id="cd04301">
    <property type="entry name" value="NAT_SF"/>
    <property type="match status" value="1"/>
</dbReference>
<gene>
    <name evidence="6" type="ORF">Raf01_84230</name>
</gene>
<dbReference type="RefSeq" id="WP_203923675.1">
    <property type="nucleotide sequence ID" value="NZ_BONZ01000092.1"/>
</dbReference>
<dbReference type="Proteomes" id="UP000642748">
    <property type="component" value="Unassembled WGS sequence"/>
</dbReference>
<dbReference type="InterPro" id="IPR025559">
    <property type="entry name" value="Eis_dom"/>
</dbReference>
<keyword evidence="3 4" id="KW-0012">Acyltransferase</keyword>
<evidence type="ECO:0000256" key="1">
    <source>
        <dbReference type="ARBA" id="ARBA00009213"/>
    </source>
</evidence>
<dbReference type="InterPro" id="IPR000182">
    <property type="entry name" value="GNAT_dom"/>
</dbReference>
<comment type="caution">
    <text evidence="6">The sequence shown here is derived from an EMBL/GenBank/DDBJ whole genome shotgun (WGS) entry which is preliminary data.</text>
</comment>
<dbReference type="AlphaFoldDB" id="A0A8J3R133"/>
<dbReference type="EMBL" id="BONZ01000092">
    <property type="protein sequence ID" value="GIH20251.1"/>
    <property type="molecule type" value="Genomic_DNA"/>
</dbReference>
<dbReference type="InterPro" id="IPR022902">
    <property type="entry name" value="NAcTrfase_Eis"/>
</dbReference>
<dbReference type="Gene3D" id="3.30.1050.10">
    <property type="entry name" value="SCP2 sterol-binding domain"/>
    <property type="match status" value="1"/>
</dbReference>
<dbReference type="InterPro" id="IPR041380">
    <property type="entry name" value="Acetyltransf_17"/>
</dbReference>